<sequence length="119" mass="13465">MIYDPYADKLCDPAIRSTIVTLNKLGALTLQSCAGHKEGETRPASGETFYSDSLIWFDGRLPLWSDMFCLSLLDLEGIELVSRLYGREPFPVIEVTFPLKQRELGWSSLIDAISRCLYK</sequence>
<proteinExistence type="predicted"/>
<name>A0A0F9DW53_9ZZZZ</name>
<comment type="caution">
    <text evidence="1">The sequence shown here is derived from an EMBL/GenBank/DDBJ whole genome shotgun (WGS) entry which is preliminary data.</text>
</comment>
<evidence type="ECO:0000313" key="1">
    <source>
        <dbReference type="EMBL" id="KKL66088.1"/>
    </source>
</evidence>
<gene>
    <name evidence="1" type="ORF">LCGC14_2148480</name>
</gene>
<accession>A0A0F9DW53</accession>
<organism evidence="1">
    <name type="scientific">marine sediment metagenome</name>
    <dbReference type="NCBI Taxonomy" id="412755"/>
    <lineage>
        <taxon>unclassified sequences</taxon>
        <taxon>metagenomes</taxon>
        <taxon>ecological metagenomes</taxon>
    </lineage>
</organism>
<dbReference type="EMBL" id="LAZR01027315">
    <property type="protein sequence ID" value="KKL66088.1"/>
    <property type="molecule type" value="Genomic_DNA"/>
</dbReference>
<dbReference type="AlphaFoldDB" id="A0A0F9DW53"/>
<reference evidence="1" key="1">
    <citation type="journal article" date="2015" name="Nature">
        <title>Complex archaea that bridge the gap between prokaryotes and eukaryotes.</title>
        <authorList>
            <person name="Spang A."/>
            <person name="Saw J.H."/>
            <person name="Jorgensen S.L."/>
            <person name="Zaremba-Niedzwiedzka K."/>
            <person name="Martijn J."/>
            <person name="Lind A.E."/>
            <person name="van Eijk R."/>
            <person name="Schleper C."/>
            <person name="Guy L."/>
            <person name="Ettema T.J."/>
        </authorList>
    </citation>
    <scope>NUCLEOTIDE SEQUENCE</scope>
</reference>
<protein>
    <submittedName>
        <fullName evidence="1">Uncharacterized protein</fullName>
    </submittedName>
</protein>